<feature type="region of interest" description="Disordered" evidence="1">
    <location>
        <begin position="120"/>
        <end position="160"/>
    </location>
</feature>
<evidence type="ECO:0000256" key="1">
    <source>
        <dbReference type="SAM" id="MobiDB-lite"/>
    </source>
</evidence>
<evidence type="ECO:0000313" key="2">
    <source>
        <dbReference type="EMBL" id="KAF7544777.1"/>
    </source>
</evidence>
<dbReference type="Proteomes" id="UP000722485">
    <property type="component" value="Unassembled WGS sequence"/>
</dbReference>
<name>A0A9P5LBY8_9HYPO</name>
<dbReference type="EMBL" id="JAANBB010000286">
    <property type="protein sequence ID" value="KAF7544777.1"/>
    <property type="molecule type" value="Genomic_DNA"/>
</dbReference>
<organism evidence="2 3">
    <name type="scientific">Cylindrodendrum hubeiense</name>
    <dbReference type="NCBI Taxonomy" id="595255"/>
    <lineage>
        <taxon>Eukaryota</taxon>
        <taxon>Fungi</taxon>
        <taxon>Dikarya</taxon>
        <taxon>Ascomycota</taxon>
        <taxon>Pezizomycotina</taxon>
        <taxon>Sordariomycetes</taxon>
        <taxon>Hypocreomycetidae</taxon>
        <taxon>Hypocreales</taxon>
        <taxon>Nectriaceae</taxon>
        <taxon>Cylindrodendrum</taxon>
    </lineage>
</organism>
<comment type="caution">
    <text evidence="2">The sequence shown here is derived from an EMBL/GenBank/DDBJ whole genome shotgun (WGS) entry which is preliminary data.</text>
</comment>
<feature type="compositionally biased region" description="Polar residues" evidence="1">
    <location>
        <begin position="1"/>
        <end position="12"/>
    </location>
</feature>
<proteinExistence type="predicted"/>
<evidence type="ECO:0000313" key="3">
    <source>
        <dbReference type="Proteomes" id="UP000722485"/>
    </source>
</evidence>
<accession>A0A9P5LBY8</accession>
<reference evidence="2" key="1">
    <citation type="submission" date="2020-03" db="EMBL/GenBank/DDBJ databases">
        <title>Draft Genome Sequence of Cylindrodendrum hubeiense.</title>
        <authorList>
            <person name="Buettner E."/>
            <person name="Kellner H."/>
        </authorList>
    </citation>
    <scope>NUCLEOTIDE SEQUENCE</scope>
    <source>
        <strain evidence="2">IHI 201604</strain>
    </source>
</reference>
<feature type="compositionally biased region" description="Low complexity" evidence="1">
    <location>
        <begin position="135"/>
        <end position="149"/>
    </location>
</feature>
<gene>
    <name evidence="2" type="ORF">G7Z17_g9682</name>
</gene>
<keyword evidence="3" id="KW-1185">Reference proteome</keyword>
<feature type="region of interest" description="Disordered" evidence="1">
    <location>
        <begin position="1"/>
        <end position="21"/>
    </location>
</feature>
<dbReference type="AlphaFoldDB" id="A0A9P5LBY8"/>
<sequence length="245" mass="26462">MLSAVRSSSTQAPDPANHKAPTRTSHLIEHTHQPHHTCPVPSQIKLAPHPWALLRHIPRPKLVLFDHLSLAAASLRLHPRSSLPVPRVLTDTPTASPHLRLSASPPLCVAAAASCCPSRPPPTHLNPPTTASDASRPTSTITTTTTNTTLPPPPRSPPVACSRRWNLKYRQTTTISTTTTTASDDTARLLQEQACLTVALLPTISFHLAHASSVAHPQQPAVVHPPPWPPAITYDFPFAFPLRPL</sequence>
<protein>
    <submittedName>
        <fullName evidence="2">Uncharacterized protein</fullName>
    </submittedName>
</protein>